<organism evidence="2 3">
    <name type="scientific">Halorubellus litoreus</name>
    <dbReference type="NCBI Taxonomy" id="755308"/>
    <lineage>
        <taxon>Archaea</taxon>
        <taxon>Methanobacteriati</taxon>
        <taxon>Methanobacteriota</taxon>
        <taxon>Stenosarchaea group</taxon>
        <taxon>Halobacteria</taxon>
        <taxon>Halobacteriales</taxon>
        <taxon>Halorubellaceae</taxon>
        <taxon>Halorubellus</taxon>
    </lineage>
</organism>
<evidence type="ECO:0000313" key="2">
    <source>
        <dbReference type="EMBL" id="MFC6953355.1"/>
    </source>
</evidence>
<keyword evidence="3" id="KW-1185">Reference proteome</keyword>
<accession>A0ABD5VDB4</accession>
<evidence type="ECO:0000313" key="3">
    <source>
        <dbReference type="Proteomes" id="UP001596395"/>
    </source>
</evidence>
<comment type="caution">
    <text evidence="2">The sequence shown here is derived from an EMBL/GenBank/DDBJ whole genome shotgun (WGS) entry which is preliminary data.</text>
</comment>
<reference evidence="2 3" key="1">
    <citation type="journal article" date="2019" name="Int. J. Syst. Evol. Microbiol.">
        <title>The Global Catalogue of Microorganisms (GCM) 10K type strain sequencing project: providing services to taxonomists for standard genome sequencing and annotation.</title>
        <authorList>
            <consortium name="The Broad Institute Genomics Platform"/>
            <consortium name="The Broad Institute Genome Sequencing Center for Infectious Disease"/>
            <person name="Wu L."/>
            <person name="Ma J."/>
        </authorList>
    </citation>
    <scope>NUCLEOTIDE SEQUENCE [LARGE SCALE GENOMIC DNA]</scope>
    <source>
        <strain evidence="2 3">GX26</strain>
    </source>
</reference>
<name>A0ABD5VDB4_9EURY</name>
<dbReference type="Pfam" id="PF25912">
    <property type="entry name" value="DUF7964"/>
    <property type="match status" value="1"/>
</dbReference>
<proteinExistence type="predicted"/>
<dbReference type="Proteomes" id="UP001596395">
    <property type="component" value="Unassembled WGS sequence"/>
</dbReference>
<protein>
    <recommendedName>
        <fullName evidence="1">DUF7964 domain-containing protein</fullName>
    </recommendedName>
</protein>
<sequence length="104" mass="11564">MKRITQLPRRPLLSDELVALDDRLVSAVPYGGITDNDEVRFYAIKIATTTGAHALGYDDAEGHWQHLASTDSTDLDAADSQLDVVLDDWVQSTYTRQFDVVKAL</sequence>
<dbReference type="InterPro" id="IPR058270">
    <property type="entry name" value="DUF7964"/>
</dbReference>
<evidence type="ECO:0000259" key="1">
    <source>
        <dbReference type="Pfam" id="PF25912"/>
    </source>
</evidence>
<dbReference type="EMBL" id="JBHSXN010000002">
    <property type="protein sequence ID" value="MFC6953355.1"/>
    <property type="molecule type" value="Genomic_DNA"/>
</dbReference>
<gene>
    <name evidence="2" type="ORF">ACFQGB_10820</name>
</gene>
<dbReference type="AlphaFoldDB" id="A0ABD5VDB4"/>
<feature type="domain" description="DUF7964" evidence="1">
    <location>
        <begin position="4"/>
        <end position="79"/>
    </location>
</feature>
<dbReference type="RefSeq" id="WP_336350316.1">
    <property type="nucleotide sequence ID" value="NZ_JAZAQL010000002.1"/>
</dbReference>